<reference evidence="1" key="1">
    <citation type="submission" date="2020-11" db="EMBL/GenBank/DDBJ databases">
        <authorList>
            <person name="Tran Van P."/>
        </authorList>
    </citation>
    <scope>NUCLEOTIDE SEQUENCE</scope>
</reference>
<dbReference type="EMBL" id="CAJPEX010000144">
    <property type="protein sequence ID" value="CAG0913718.1"/>
    <property type="molecule type" value="Genomic_DNA"/>
</dbReference>
<evidence type="ECO:0000313" key="2">
    <source>
        <dbReference type="Proteomes" id="UP000678499"/>
    </source>
</evidence>
<name>A0A7R9BFJ3_9CRUS</name>
<keyword evidence="2" id="KW-1185">Reference proteome</keyword>
<dbReference type="Proteomes" id="UP000678499">
    <property type="component" value="Unassembled WGS sequence"/>
</dbReference>
<dbReference type="EMBL" id="OA882181">
    <property type="protein sequence ID" value="CAD7273566.1"/>
    <property type="molecule type" value="Genomic_DNA"/>
</dbReference>
<sequence length="76" mass="8255">MRSRLGRITKLGFGMLGLGGAAGSAAAYAAVMWTMQDSDDQQEPFRRRVAYNPVTDGPKRATITMSVDSKSLYVQV</sequence>
<organism evidence="1">
    <name type="scientific">Notodromas monacha</name>
    <dbReference type="NCBI Taxonomy" id="399045"/>
    <lineage>
        <taxon>Eukaryota</taxon>
        <taxon>Metazoa</taxon>
        <taxon>Ecdysozoa</taxon>
        <taxon>Arthropoda</taxon>
        <taxon>Crustacea</taxon>
        <taxon>Oligostraca</taxon>
        <taxon>Ostracoda</taxon>
        <taxon>Podocopa</taxon>
        <taxon>Podocopida</taxon>
        <taxon>Cypridocopina</taxon>
        <taxon>Cypridoidea</taxon>
        <taxon>Cyprididae</taxon>
        <taxon>Notodromas</taxon>
    </lineage>
</organism>
<accession>A0A7R9BFJ3</accession>
<dbReference type="AlphaFoldDB" id="A0A7R9BFJ3"/>
<gene>
    <name evidence="1" type="ORF">NMOB1V02_LOCUS1447</name>
</gene>
<protein>
    <submittedName>
        <fullName evidence="1">Uncharacterized protein</fullName>
    </submittedName>
</protein>
<proteinExistence type="predicted"/>
<evidence type="ECO:0000313" key="1">
    <source>
        <dbReference type="EMBL" id="CAD7273566.1"/>
    </source>
</evidence>